<dbReference type="GO" id="GO:0016042">
    <property type="term" value="P:lipid catabolic process"/>
    <property type="evidence" value="ECO:0007669"/>
    <property type="project" value="UniProtKB-KW"/>
</dbReference>
<organism evidence="9 10">
    <name type="scientific">Camellia sinensis var. sinensis</name>
    <name type="common">China tea</name>
    <dbReference type="NCBI Taxonomy" id="542762"/>
    <lineage>
        <taxon>Eukaryota</taxon>
        <taxon>Viridiplantae</taxon>
        <taxon>Streptophyta</taxon>
        <taxon>Embryophyta</taxon>
        <taxon>Tracheophyta</taxon>
        <taxon>Spermatophyta</taxon>
        <taxon>Magnoliopsida</taxon>
        <taxon>eudicotyledons</taxon>
        <taxon>Gunneridae</taxon>
        <taxon>Pentapetalae</taxon>
        <taxon>asterids</taxon>
        <taxon>Ericales</taxon>
        <taxon>Theaceae</taxon>
        <taxon>Camellia</taxon>
    </lineage>
</organism>
<comment type="subcellular location">
    <subcellularLocation>
        <location evidence="1">Secreted</location>
    </subcellularLocation>
</comment>
<reference evidence="9 10" key="1">
    <citation type="journal article" date="2018" name="Proc. Natl. Acad. Sci. U.S.A.">
        <title>Draft genome sequence of Camellia sinensis var. sinensis provides insights into the evolution of the tea genome and tea quality.</title>
        <authorList>
            <person name="Wei C."/>
            <person name="Yang H."/>
            <person name="Wang S."/>
            <person name="Zhao J."/>
            <person name="Liu C."/>
            <person name="Gao L."/>
            <person name="Xia E."/>
            <person name="Lu Y."/>
            <person name="Tai Y."/>
            <person name="She G."/>
            <person name="Sun J."/>
            <person name="Cao H."/>
            <person name="Tong W."/>
            <person name="Gao Q."/>
            <person name="Li Y."/>
            <person name="Deng W."/>
            <person name="Jiang X."/>
            <person name="Wang W."/>
            <person name="Chen Q."/>
            <person name="Zhang S."/>
            <person name="Li H."/>
            <person name="Wu J."/>
            <person name="Wang P."/>
            <person name="Li P."/>
            <person name="Shi C."/>
            <person name="Zheng F."/>
            <person name="Jian J."/>
            <person name="Huang B."/>
            <person name="Shan D."/>
            <person name="Shi M."/>
            <person name="Fang C."/>
            <person name="Yue Y."/>
            <person name="Li F."/>
            <person name="Li D."/>
            <person name="Wei S."/>
            <person name="Han B."/>
            <person name="Jiang C."/>
            <person name="Yin Y."/>
            <person name="Xia T."/>
            <person name="Zhang Z."/>
            <person name="Bennetzen J.L."/>
            <person name="Zhao S."/>
            <person name="Wan X."/>
        </authorList>
    </citation>
    <scope>NUCLEOTIDE SEQUENCE [LARGE SCALE GENOMIC DNA]</scope>
    <source>
        <strain evidence="10">cv. Shuchazao</strain>
        <tissue evidence="9">Leaf</tissue>
    </source>
</reference>
<evidence type="ECO:0000256" key="3">
    <source>
        <dbReference type="ARBA" id="ARBA00022525"/>
    </source>
</evidence>
<evidence type="ECO:0000256" key="4">
    <source>
        <dbReference type="ARBA" id="ARBA00022729"/>
    </source>
</evidence>
<dbReference type="GO" id="GO:0005576">
    <property type="term" value="C:extracellular region"/>
    <property type="evidence" value="ECO:0007669"/>
    <property type="project" value="UniProtKB-SubCell"/>
</dbReference>
<keyword evidence="8" id="KW-0472">Membrane</keyword>
<evidence type="ECO:0008006" key="11">
    <source>
        <dbReference type="Google" id="ProtNLM"/>
    </source>
</evidence>
<name>A0A4S4D593_CAMSN</name>
<dbReference type="InterPro" id="IPR051238">
    <property type="entry name" value="GDSL_esterase/lipase"/>
</dbReference>
<comment type="caution">
    <text evidence="9">The sequence shown here is derived from an EMBL/GenBank/DDBJ whole genome shotgun (WGS) entry which is preliminary data.</text>
</comment>
<keyword evidence="3" id="KW-0964">Secreted</keyword>
<dbReference type="Pfam" id="PF00657">
    <property type="entry name" value="Lipase_GDSL"/>
    <property type="match status" value="1"/>
</dbReference>
<dbReference type="PANTHER" id="PTHR45650">
    <property type="entry name" value="GDSL-LIKE LIPASE/ACYLHYDROLASE-RELATED"/>
    <property type="match status" value="1"/>
</dbReference>
<keyword evidence="10" id="KW-1185">Reference proteome</keyword>
<dbReference type="InterPro" id="IPR036514">
    <property type="entry name" value="SGNH_hydro_sf"/>
</dbReference>
<dbReference type="GO" id="GO:0016788">
    <property type="term" value="F:hydrolase activity, acting on ester bonds"/>
    <property type="evidence" value="ECO:0007669"/>
    <property type="project" value="InterPro"/>
</dbReference>
<accession>A0A4S4D593</accession>
<dbReference type="PANTHER" id="PTHR45650:SF5">
    <property type="entry name" value="GDSL-LIKE LIPASE_ACYLHYDROLASE"/>
    <property type="match status" value="1"/>
</dbReference>
<sequence>MDNHFGRTTHNPQLKYHITQPSTLSILEEVPTGPAKKLIRGNKEQLQPTSTHSLRRPARVPLRASFLGPIYLTNQGAILFACSSLYLLCLYADHLVYAGYLASARCSSSRVLVLVEPVSTVNGGDQHLATPKIERCSNCSGSTPHSHIRWWDMWWVIPVSIEALFQCGHPNFDDLEDIVKTRIAFWAKNNLPGVVLGRPVLVLLSGPAVAVCVVQLLVANVCRVEMLLLMFAGLTCCYSCCFATLGAVGAAVYWCCLLLPWVLNTGALCFTSFVADLIVLVADLINSKKAEKRIRKEREAIIATTMDDLQDIGMAALTPVFLFFLILSANSDESSKLDSTCFSAIPISNSVAALYVFGDSTVDASNNNFIHNAVRVNYLPYGIDFSNTPTGHFTNGKTIADFNAILYNLSLPPPYLSLTEAQRKTAMDGINYASAGCGIFPNTKPPAIGMVALTPVFLFFLFLSANSDESSKLDSSCFSAIPISNSVAALYVFGDSTVDAGNNNYIDNAARANFLPYGIDFNNTPTGRFTNGKTIADFIAILYNLSLTPPYLSLMEAQRKTTMGGINYASAGCGISPNTKPTEIEAFNRTVQEDLPCMIEDPQELAEYLANSIFFISMGANDYLLNFNNHSDPEYFANSLLIQFQCYLQKSSGEQHRSSGMLAVDDKQDRKWAVR</sequence>
<keyword evidence="5" id="KW-0378">Hydrolase</keyword>
<dbReference type="InterPro" id="IPR001087">
    <property type="entry name" value="GDSL"/>
</dbReference>
<dbReference type="Proteomes" id="UP000306102">
    <property type="component" value="Unassembled WGS sequence"/>
</dbReference>
<keyword evidence="6" id="KW-0442">Lipid degradation</keyword>
<protein>
    <recommendedName>
        <fullName evidence="11">GDSL esterase/lipase</fullName>
    </recommendedName>
</protein>
<evidence type="ECO:0000313" key="9">
    <source>
        <dbReference type="EMBL" id="THF97541.1"/>
    </source>
</evidence>
<dbReference type="AlphaFoldDB" id="A0A4S4D593"/>
<gene>
    <name evidence="9" type="ORF">TEA_003020</name>
</gene>
<evidence type="ECO:0000256" key="2">
    <source>
        <dbReference type="ARBA" id="ARBA00008668"/>
    </source>
</evidence>
<proteinExistence type="inferred from homology"/>
<dbReference type="EMBL" id="SDRB02012508">
    <property type="protein sequence ID" value="THF97541.1"/>
    <property type="molecule type" value="Genomic_DNA"/>
</dbReference>
<feature type="transmembrane region" description="Helical" evidence="8">
    <location>
        <begin position="200"/>
        <end position="219"/>
    </location>
</feature>
<dbReference type="Gene3D" id="3.40.50.1110">
    <property type="entry name" value="SGNH hydrolase"/>
    <property type="match status" value="2"/>
</dbReference>
<evidence type="ECO:0000256" key="7">
    <source>
        <dbReference type="ARBA" id="ARBA00023098"/>
    </source>
</evidence>
<feature type="transmembrane region" description="Helical" evidence="8">
    <location>
        <begin position="260"/>
        <end position="285"/>
    </location>
</feature>
<feature type="transmembrane region" description="Helical" evidence="8">
    <location>
        <begin position="226"/>
        <end position="254"/>
    </location>
</feature>
<keyword evidence="4" id="KW-0732">Signal</keyword>
<feature type="transmembrane region" description="Helical" evidence="8">
    <location>
        <begin position="312"/>
        <end position="329"/>
    </location>
</feature>
<keyword evidence="7" id="KW-0443">Lipid metabolism</keyword>
<keyword evidence="8" id="KW-0812">Transmembrane</keyword>
<comment type="similarity">
    <text evidence="2">Belongs to the 'GDSL' lipolytic enzyme family.</text>
</comment>
<evidence type="ECO:0000256" key="5">
    <source>
        <dbReference type="ARBA" id="ARBA00022801"/>
    </source>
</evidence>
<evidence type="ECO:0000313" key="10">
    <source>
        <dbReference type="Proteomes" id="UP000306102"/>
    </source>
</evidence>
<keyword evidence="8" id="KW-1133">Transmembrane helix</keyword>
<evidence type="ECO:0000256" key="8">
    <source>
        <dbReference type="SAM" id="Phobius"/>
    </source>
</evidence>
<evidence type="ECO:0000256" key="1">
    <source>
        <dbReference type="ARBA" id="ARBA00004613"/>
    </source>
</evidence>
<evidence type="ECO:0000256" key="6">
    <source>
        <dbReference type="ARBA" id="ARBA00022963"/>
    </source>
</evidence>